<keyword evidence="7" id="KW-0560">Oxidoreductase</keyword>
<evidence type="ECO:0000256" key="2">
    <source>
        <dbReference type="ARBA" id="ARBA00004777"/>
    </source>
</evidence>
<dbReference type="CDD" id="cd00537">
    <property type="entry name" value="MTHFR"/>
    <property type="match status" value="1"/>
</dbReference>
<evidence type="ECO:0000259" key="10">
    <source>
        <dbReference type="Pfam" id="PF21895"/>
    </source>
</evidence>
<organism evidence="11 12">
    <name type="scientific">Maudiozyma saulgeensis</name>
    <dbReference type="NCBI Taxonomy" id="1789683"/>
    <lineage>
        <taxon>Eukaryota</taxon>
        <taxon>Fungi</taxon>
        <taxon>Dikarya</taxon>
        <taxon>Ascomycota</taxon>
        <taxon>Saccharomycotina</taxon>
        <taxon>Saccharomycetes</taxon>
        <taxon>Saccharomycetales</taxon>
        <taxon>Saccharomycetaceae</taxon>
        <taxon>Maudiozyma</taxon>
    </lineage>
</organism>
<dbReference type="Pfam" id="PF21895">
    <property type="entry name" value="MTHFR_C"/>
    <property type="match status" value="1"/>
</dbReference>
<dbReference type="GO" id="GO:0071949">
    <property type="term" value="F:FAD binding"/>
    <property type="evidence" value="ECO:0007669"/>
    <property type="project" value="TreeGrafter"/>
</dbReference>
<dbReference type="FunFam" id="3.20.20.220:FF:000002">
    <property type="entry name" value="Methylenetetrahydrofolate reductase"/>
    <property type="match status" value="1"/>
</dbReference>
<protein>
    <submittedName>
        <fullName evidence="11">Similar to Saccharomyces cerevisiae YPL023C MET12 Protein with methylenetetrahydrofolate reductase (MTHFR) activity in vitro</fullName>
    </submittedName>
</protein>
<keyword evidence="4" id="KW-0285">Flavoprotein</keyword>
<keyword evidence="12" id="KW-1185">Reference proteome</keyword>
<dbReference type="InterPro" id="IPR003171">
    <property type="entry name" value="Mehydrof_redctse-like"/>
</dbReference>
<evidence type="ECO:0000256" key="9">
    <source>
        <dbReference type="SAM" id="MobiDB-lite"/>
    </source>
</evidence>
<dbReference type="PANTHER" id="PTHR45754:SF1">
    <property type="entry name" value="METHYLENETETRAHYDROFOLATE REDUCTASE 1"/>
    <property type="match status" value="1"/>
</dbReference>
<evidence type="ECO:0000256" key="4">
    <source>
        <dbReference type="ARBA" id="ARBA00022630"/>
    </source>
</evidence>
<accession>A0A1X7RBG7</accession>
<dbReference type="OrthoDB" id="16284at2759"/>
<dbReference type="InterPro" id="IPR004621">
    <property type="entry name" value="Fadh2_euk"/>
</dbReference>
<dbReference type="PANTHER" id="PTHR45754">
    <property type="entry name" value="METHYLENETETRAHYDROFOLATE REDUCTASE"/>
    <property type="match status" value="1"/>
</dbReference>
<dbReference type="GO" id="GO:0009086">
    <property type="term" value="P:methionine biosynthetic process"/>
    <property type="evidence" value="ECO:0007669"/>
    <property type="project" value="TreeGrafter"/>
</dbReference>
<reference evidence="11 12" key="1">
    <citation type="submission" date="2017-04" db="EMBL/GenBank/DDBJ databases">
        <authorList>
            <person name="Afonso C.L."/>
            <person name="Miller P.J."/>
            <person name="Scott M.A."/>
            <person name="Spackman E."/>
            <person name="Goraichik I."/>
            <person name="Dimitrov K.M."/>
            <person name="Suarez D.L."/>
            <person name="Swayne D.E."/>
        </authorList>
    </citation>
    <scope>NUCLEOTIDE SEQUENCE [LARGE SCALE GENOMIC DNA]</scope>
</reference>
<dbReference type="NCBIfam" id="TIGR00677">
    <property type="entry name" value="fadh2_euk"/>
    <property type="match status" value="1"/>
</dbReference>
<proteinExistence type="inferred from homology"/>
<comment type="cofactor">
    <cofactor evidence="1">
        <name>FAD</name>
        <dbReference type="ChEBI" id="CHEBI:57692"/>
    </cofactor>
</comment>
<sequence>MSLIETYSLKDEPSISLEFFPPKTASGKANLLERIGRMNVLDPTFVTVTWGAGGTTAEKTIDLAGIVAQSFDIPVCMHLTCTNMEIDIIDNALEQCRELGIKNILALRGDPSIISNEDGSPDDKFRYAVDLVKYIKDKYKDEFCVGVAAYPEGHYSTEDDSSNEQDPIRDMQFLKEKIDAGAEFVITQLFYDADKFLDFEKMFRETISTTIPIFPGLMPINSYLLFNRAAKLSHASIPQHIMDKFPPEIQADDNMVKSIGVNILIEIIEKIYKRTNGRVKCFHFYTLNLEKSIAEIVSESPTLAHIIDESEDSDVEISSNDAISDEDENDMSNRHLDKDGNITLDNLYLNHDGRKRRRSSVLSADLLFNRAIINKDSTSTRNGFNEYSYKNGMPSKKFLLSISRGSGALGRDATWDEFPNGRFGDSRSPAYGEIDGYGPTIKVSVKKANEMWGQPTNIKDLKRIFIKYLEGSIEALPWSDLGLSPETALIQEELIQLNHRGYLTLASQPAANAAKSTDKIFGWGPANGLVYQKGFVEMFLHKQQWESILKPKLDHYGRRKVSYYVGDASGSFTTNLDEGSSNVVTWGVFPNSQVIQTTIVEEESFKAWTDEAFSIWSEWAKLFPRNTPTNSFLTHIHSEYCIVSIVHHDFIETDELWEILLD</sequence>
<evidence type="ECO:0000256" key="6">
    <source>
        <dbReference type="ARBA" id="ARBA00022857"/>
    </source>
</evidence>
<dbReference type="Pfam" id="PF02219">
    <property type="entry name" value="MTHFR"/>
    <property type="match status" value="1"/>
</dbReference>
<dbReference type="UniPathway" id="UPA00193"/>
<dbReference type="InterPro" id="IPR029041">
    <property type="entry name" value="FAD-linked_oxidoreductase-like"/>
</dbReference>
<dbReference type="AlphaFoldDB" id="A0A1X7RBG7"/>
<name>A0A1X7RBG7_9SACH</name>
<dbReference type="Proteomes" id="UP000196158">
    <property type="component" value="Unassembled WGS sequence"/>
</dbReference>
<evidence type="ECO:0000313" key="12">
    <source>
        <dbReference type="Proteomes" id="UP000196158"/>
    </source>
</evidence>
<dbReference type="GO" id="GO:0005829">
    <property type="term" value="C:cytosol"/>
    <property type="evidence" value="ECO:0007669"/>
    <property type="project" value="TreeGrafter"/>
</dbReference>
<keyword evidence="5" id="KW-0274">FAD</keyword>
<comment type="pathway">
    <text evidence="2 8">One-carbon metabolism; tetrahydrofolate interconversion.</text>
</comment>
<evidence type="ECO:0000313" key="11">
    <source>
        <dbReference type="EMBL" id="SMN22809.1"/>
    </source>
</evidence>
<dbReference type="STRING" id="1789683.A0A1X7RBG7"/>
<gene>
    <name evidence="11" type="ORF">KASA_0E00550G</name>
</gene>
<dbReference type="Gene3D" id="3.20.20.220">
    <property type="match status" value="1"/>
</dbReference>
<dbReference type="GO" id="GO:0004489">
    <property type="term" value="F:methylenetetrahydrofolate reductase [NAD(P)H] activity"/>
    <property type="evidence" value="ECO:0007669"/>
    <property type="project" value="InterPro"/>
</dbReference>
<dbReference type="InterPro" id="IPR053806">
    <property type="entry name" value="MTHFR_C"/>
</dbReference>
<evidence type="ECO:0000256" key="8">
    <source>
        <dbReference type="RuleBase" id="RU004254"/>
    </source>
</evidence>
<comment type="similarity">
    <text evidence="3">Belongs to the methylenetetrahydrofolate reductase family.</text>
</comment>
<dbReference type="SUPFAM" id="SSF51730">
    <property type="entry name" value="FAD-linked oxidoreductase"/>
    <property type="match status" value="1"/>
</dbReference>
<evidence type="ECO:0000256" key="1">
    <source>
        <dbReference type="ARBA" id="ARBA00001974"/>
    </source>
</evidence>
<evidence type="ECO:0000256" key="3">
    <source>
        <dbReference type="ARBA" id="ARBA00006743"/>
    </source>
</evidence>
<evidence type="ECO:0000256" key="5">
    <source>
        <dbReference type="ARBA" id="ARBA00022827"/>
    </source>
</evidence>
<evidence type="ECO:0000256" key="7">
    <source>
        <dbReference type="ARBA" id="ARBA00023002"/>
    </source>
</evidence>
<dbReference type="GO" id="GO:0035999">
    <property type="term" value="P:tetrahydrofolate interconversion"/>
    <property type="evidence" value="ECO:0007669"/>
    <property type="project" value="UniProtKB-UniPathway"/>
</dbReference>
<feature type="domain" description="MTHFR SAM-binding regulatory" evidence="10">
    <location>
        <begin position="403"/>
        <end position="660"/>
    </location>
</feature>
<dbReference type="EMBL" id="FXLY01000014">
    <property type="protein sequence ID" value="SMN22809.1"/>
    <property type="molecule type" value="Genomic_DNA"/>
</dbReference>
<feature type="region of interest" description="Disordered" evidence="9">
    <location>
        <begin position="316"/>
        <end position="336"/>
    </location>
</feature>
<keyword evidence="6" id="KW-0521">NADP</keyword>